<feature type="region of interest" description="Disordered" evidence="3">
    <location>
        <begin position="60"/>
        <end position="111"/>
    </location>
</feature>
<dbReference type="AlphaFoldDB" id="A0A0N1I3C1"/>
<dbReference type="Pfam" id="PF00588">
    <property type="entry name" value="SpoU_methylase"/>
    <property type="match status" value="1"/>
</dbReference>
<dbReference type="GO" id="GO:0016435">
    <property type="term" value="F:rRNA (guanine) methyltransferase activity"/>
    <property type="evidence" value="ECO:0007669"/>
    <property type="project" value="TreeGrafter"/>
</dbReference>
<dbReference type="InterPro" id="IPR047182">
    <property type="entry name" value="MRM1"/>
</dbReference>
<feature type="domain" description="tRNA/rRNA methyltransferase SpoU type" evidence="4">
    <location>
        <begin position="250"/>
        <end position="409"/>
    </location>
</feature>
<proteinExistence type="predicted"/>
<dbReference type="InterPro" id="IPR001537">
    <property type="entry name" value="SpoU_MeTrfase"/>
</dbReference>
<evidence type="ECO:0000256" key="2">
    <source>
        <dbReference type="ARBA" id="ARBA00022679"/>
    </source>
</evidence>
<sequence>MHRLCFAAGALRHTRLLLAYNKSSGYRWSPIPKPPPPHYDRLYGVHSVLNALRVAAVHRQKQQAQSSLSSSTAQAEREPGSSEGKRELKGSQHTPPSTAAASGERVAGSSGLHPHRAHFSCLYVRDFSAEEGVGDQRRGCSTQKVHGRDKREMKLIPARYTAVRCIAALAKSLDVPVRFVSRSELVQLCGERRNQNVVLEASSYVPHDVERLDDIWRVPTDGAVGVGVTEGRDSRDPILGSSPVALQRELVLFLEHIVDPTNIGGILRTAYFYGVDHVILSRDCAACTAAVSRTSTGFLEHLWVHRATVPTADFLRASLQGSNEFDVIASAVVAGEPAQASEQKPSLESTEEAAGGASEANDAEKAETKALTDLVSARKLNARLLLLGNEDAGLPAELLRWCTHVAHVRSPRQRRLRQARGTCRSAHSTLPQNSEVTLDRAVNVDSEHQTSHESCVEARSTPSHPLPAVERREHSLRRLARIREKEVSLNVNTATAALLTALVAVEGKLPRSASYGMVEVRSYTS</sequence>
<protein>
    <recommendedName>
        <fullName evidence="4">tRNA/rRNA methyltransferase SpoU type domain-containing protein</fullName>
    </recommendedName>
</protein>
<dbReference type="InterPro" id="IPR029028">
    <property type="entry name" value="Alpha/beta_knot_MTases"/>
</dbReference>
<comment type="caution">
    <text evidence="5">The sequence shown here is derived from an EMBL/GenBank/DDBJ whole genome shotgun (WGS) entry which is preliminary data.</text>
</comment>
<organism evidence="5 6">
    <name type="scientific">Leptomonas seymouri</name>
    <dbReference type="NCBI Taxonomy" id="5684"/>
    <lineage>
        <taxon>Eukaryota</taxon>
        <taxon>Discoba</taxon>
        <taxon>Euglenozoa</taxon>
        <taxon>Kinetoplastea</taxon>
        <taxon>Metakinetoplastina</taxon>
        <taxon>Trypanosomatida</taxon>
        <taxon>Trypanosomatidae</taxon>
        <taxon>Leishmaniinae</taxon>
        <taxon>Leptomonas</taxon>
    </lineage>
</organism>
<keyword evidence="6" id="KW-1185">Reference proteome</keyword>
<evidence type="ECO:0000313" key="6">
    <source>
        <dbReference type="Proteomes" id="UP000038009"/>
    </source>
</evidence>
<name>A0A0N1I3C1_LEPSE</name>
<dbReference type="OrthoDB" id="270651at2759"/>
<dbReference type="EMBL" id="LJSK01000253">
    <property type="protein sequence ID" value="KPI84501.1"/>
    <property type="molecule type" value="Genomic_DNA"/>
</dbReference>
<evidence type="ECO:0000313" key="5">
    <source>
        <dbReference type="EMBL" id="KPI84501.1"/>
    </source>
</evidence>
<evidence type="ECO:0000256" key="1">
    <source>
        <dbReference type="ARBA" id="ARBA00022603"/>
    </source>
</evidence>
<feature type="region of interest" description="Disordered" evidence="3">
    <location>
        <begin position="338"/>
        <end position="365"/>
    </location>
</feature>
<reference evidence="5 6" key="1">
    <citation type="journal article" date="2015" name="PLoS Pathog.">
        <title>Leptomonas seymouri: Adaptations to the Dixenous Life Cycle Analyzed by Genome Sequencing, Transcriptome Profiling and Co-infection with Leishmania donovani.</title>
        <authorList>
            <person name="Kraeva N."/>
            <person name="Butenko A."/>
            <person name="Hlavacova J."/>
            <person name="Kostygov A."/>
            <person name="Myskova J."/>
            <person name="Grybchuk D."/>
            <person name="Lestinova T."/>
            <person name="Votypka J."/>
            <person name="Volf P."/>
            <person name="Opperdoes F."/>
            <person name="Flegontov P."/>
            <person name="Lukes J."/>
            <person name="Yurchenko V."/>
        </authorList>
    </citation>
    <scope>NUCLEOTIDE SEQUENCE [LARGE SCALE GENOMIC DNA]</scope>
    <source>
        <strain evidence="5 6">ATCC 30220</strain>
    </source>
</reference>
<feature type="compositionally biased region" description="Polar residues" evidence="3">
    <location>
        <begin position="91"/>
        <end position="100"/>
    </location>
</feature>
<dbReference type="Gene3D" id="3.40.1280.10">
    <property type="match status" value="1"/>
</dbReference>
<dbReference type="SUPFAM" id="SSF75217">
    <property type="entry name" value="alpha/beta knot"/>
    <property type="match status" value="1"/>
</dbReference>
<evidence type="ECO:0000256" key="3">
    <source>
        <dbReference type="SAM" id="MobiDB-lite"/>
    </source>
</evidence>
<dbReference type="PANTHER" id="PTHR46103">
    <property type="entry name" value="RRNA METHYLTRANSFERASE 1, MITOCHONDRIAL"/>
    <property type="match status" value="1"/>
</dbReference>
<gene>
    <name evidence="5" type="ORF">ABL78_6436</name>
</gene>
<keyword evidence="2" id="KW-0808">Transferase</keyword>
<feature type="compositionally biased region" description="Basic and acidic residues" evidence="3">
    <location>
        <begin position="75"/>
        <end position="90"/>
    </location>
</feature>
<dbReference type="OMA" id="GHRWSPI"/>
<feature type="compositionally biased region" description="Low complexity" evidence="3">
    <location>
        <begin position="62"/>
        <end position="74"/>
    </location>
</feature>
<accession>A0A0N1I3C1</accession>
<dbReference type="PANTHER" id="PTHR46103:SF1">
    <property type="entry name" value="RRNA METHYLTRANSFERASE 1, MITOCHONDRIAL"/>
    <property type="match status" value="1"/>
</dbReference>
<dbReference type="InterPro" id="IPR029026">
    <property type="entry name" value="tRNA_m1G_MTases_N"/>
</dbReference>
<dbReference type="Proteomes" id="UP000038009">
    <property type="component" value="Unassembled WGS sequence"/>
</dbReference>
<dbReference type="VEuPathDB" id="TriTrypDB:Lsey_0253_0020"/>
<evidence type="ECO:0000259" key="4">
    <source>
        <dbReference type="Pfam" id="PF00588"/>
    </source>
</evidence>
<dbReference type="GO" id="GO:0003723">
    <property type="term" value="F:RNA binding"/>
    <property type="evidence" value="ECO:0007669"/>
    <property type="project" value="InterPro"/>
</dbReference>
<keyword evidence="1" id="KW-0489">Methyltransferase</keyword>